<dbReference type="EMBL" id="OE002064">
    <property type="protein sequence ID" value="CAD7458081.1"/>
    <property type="molecule type" value="Genomic_DNA"/>
</dbReference>
<evidence type="ECO:0000256" key="1">
    <source>
        <dbReference type="ARBA" id="ARBA00004267"/>
    </source>
</evidence>
<protein>
    <recommendedName>
        <fullName evidence="6">Mitotic-spindle organizing protein 1</fullName>
    </recommendedName>
</protein>
<dbReference type="PANTHER" id="PTHR28520">
    <property type="entry name" value="MITOTIC-SPINDLE ORGANIZING PROTEIN 1"/>
    <property type="match status" value="1"/>
</dbReference>
<dbReference type="PANTHER" id="PTHR28520:SF2">
    <property type="entry name" value="MITOTIC-SPINDLE ORGANIZING PROTEIN 1"/>
    <property type="match status" value="1"/>
</dbReference>
<dbReference type="GO" id="GO:0000931">
    <property type="term" value="C:gamma-tubulin ring complex"/>
    <property type="evidence" value="ECO:0007669"/>
    <property type="project" value="InterPro"/>
</dbReference>
<sequence>MPEGIESGSNKLDEAKQTLNILQEISDLLNTGLTPETLNICVRLCEYGVNPEALALVLKEINRELAVIKPSDRTDRRLRFRYEENRDRGNLGFPSDIVWDRSAGTTSTLGYRRLVPPFVRAPAAEILRQPVPIKNIPRSNSFFQESSSSWVGYSYPSQLNPSSLN</sequence>
<accession>A0A7R9NW19</accession>
<evidence type="ECO:0000256" key="4">
    <source>
        <dbReference type="ARBA" id="ARBA00023212"/>
    </source>
</evidence>
<name>A0A7R9NW19_9NEOP</name>
<reference evidence="5" key="1">
    <citation type="submission" date="2020-11" db="EMBL/GenBank/DDBJ databases">
        <authorList>
            <person name="Tran Van P."/>
        </authorList>
    </citation>
    <scope>NUCLEOTIDE SEQUENCE</scope>
</reference>
<dbReference type="GO" id="GO:0031021">
    <property type="term" value="C:interphase microtubule organizing center"/>
    <property type="evidence" value="ECO:0007669"/>
    <property type="project" value="TreeGrafter"/>
</dbReference>
<organism evidence="5">
    <name type="scientific">Timema tahoe</name>
    <dbReference type="NCBI Taxonomy" id="61484"/>
    <lineage>
        <taxon>Eukaryota</taxon>
        <taxon>Metazoa</taxon>
        <taxon>Ecdysozoa</taxon>
        <taxon>Arthropoda</taxon>
        <taxon>Hexapoda</taxon>
        <taxon>Insecta</taxon>
        <taxon>Pterygota</taxon>
        <taxon>Neoptera</taxon>
        <taxon>Polyneoptera</taxon>
        <taxon>Phasmatodea</taxon>
        <taxon>Timematodea</taxon>
        <taxon>Timematoidea</taxon>
        <taxon>Timematidae</taxon>
        <taxon>Timema</taxon>
    </lineage>
</organism>
<dbReference type="AlphaFoldDB" id="A0A7R9NW19"/>
<keyword evidence="3" id="KW-0963">Cytoplasm</keyword>
<gene>
    <name evidence="5" type="ORF">TTEB3V08_LOCUS6067</name>
</gene>
<dbReference type="GO" id="GO:0090307">
    <property type="term" value="P:mitotic spindle assembly"/>
    <property type="evidence" value="ECO:0007669"/>
    <property type="project" value="TreeGrafter"/>
</dbReference>
<dbReference type="GO" id="GO:0033566">
    <property type="term" value="P:gamma-tubulin complex localization"/>
    <property type="evidence" value="ECO:0007669"/>
    <property type="project" value="InterPro"/>
</dbReference>
<dbReference type="Pfam" id="PF12554">
    <property type="entry name" value="MOZART1"/>
    <property type="match status" value="1"/>
</dbReference>
<dbReference type="GO" id="GO:0051415">
    <property type="term" value="P:microtubule nucleation by interphase microtubule organizing center"/>
    <property type="evidence" value="ECO:0007669"/>
    <property type="project" value="TreeGrafter"/>
</dbReference>
<dbReference type="InterPro" id="IPR022214">
    <property type="entry name" value="MZT1"/>
</dbReference>
<comment type="similarity">
    <text evidence="2">Belongs to the MOZART1 family.</text>
</comment>
<keyword evidence="4" id="KW-0206">Cytoskeleton</keyword>
<comment type="subcellular location">
    <subcellularLocation>
        <location evidence="1">Cytoplasm</location>
        <location evidence="1">Cytoskeleton</location>
        <location evidence="1">Microtubule organizing center</location>
    </subcellularLocation>
</comment>
<proteinExistence type="inferred from homology"/>
<evidence type="ECO:0000256" key="2">
    <source>
        <dbReference type="ARBA" id="ARBA00011015"/>
    </source>
</evidence>
<dbReference type="GO" id="GO:0005819">
    <property type="term" value="C:spindle"/>
    <property type="evidence" value="ECO:0007669"/>
    <property type="project" value="TreeGrafter"/>
</dbReference>
<dbReference type="GO" id="GO:0005813">
    <property type="term" value="C:centrosome"/>
    <property type="evidence" value="ECO:0007669"/>
    <property type="project" value="TreeGrafter"/>
</dbReference>
<evidence type="ECO:0000313" key="5">
    <source>
        <dbReference type="EMBL" id="CAD7458081.1"/>
    </source>
</evidence>
<evidence type="ECO:0000256" key="3">
    <source>
        <dbReference type="ARBA" id="ARBA00022490"/>
    </source>
</evidence>
<evidence type="ECO:0008006" key="6">
    <source>
        <dbReference type="Google" id="ProtNLM"/>
    </source>
</evidence>